<accession>A0A1G2HLA6</accession>
<name>A0A1G2HLA6_9BACT</name>
<sequence>MAKVTWAGQSCFQISVSNGKDNSANIVIDPFGDIGLKMPNFEADILLVSHDHEDHNNIKAVKPTRSATGVVGGGSPFLIQGPGEYEVKGVFIQGIPSFHDDKEGKERGTNTMYTIEAEGLRFCHLGDFGQKQLTDEQLEKIGTIDVLMIPVGGVFTISSAEATKIVGQIEPKMVIPMHYELPKLKFKLDSVDKFLKAMGKNSVTPQDKLVLKASTLPKEGEMEIIVLQA</sequence>
<organism evidence="1 2">
    <name type="scientific">Candidatus Staskawiczbacteria bacterium RIFCSPHIGHO2_01_FULL_34_27</name>
    <dbReference type="NCBI Taxonomy" id="1802199"/>
    <lineage>
        <taxon>Bacteria</taxon>
        <taxon>Candidatus Staskawicziibacteriota</taxon>
    </lineage>
</organism>
<evidence type="ECO:0000313" key="2">
    <source>
        <dbReference type="Proteomes" id="UP000178991"/>
    </source>
</evidence>
<dbReference type="Proteomes" id="UP000178991">
    <property type="component" value="Unassembled WGS sequence"/>
</dbReference>
<dbReference type="Gene3D" id="3.60.15.10">
    <property type="entry name" value="Ribonuclease Z/Hydroxyacylglutathione hydrolase-like"/>
    <property type="match status" value="1"/>
</dbReference>
<dbReference type="PANTHER" id="PTHR39189:SF1">
    <property type="entry name" value="UPF0173 METAL-DEPENDENT HYDROLASE YTKL"/>
    <property type="match status" value="1"/>
</dbReference>
<gene>
    <name evidence="1" type="ORF">A2639_02385</name>
</gene>
<reference evidence="1 2" key="1">
    <citation type="journal article" date="2016" name="Nat. Commun.">
        <title>Thousands of microbial genomes shed light on interconnected biogeochemical processes in an aquifer system.</title>
        <authorList>
            <person name="Anantharaman K."/>
            <person name="Brown C.T."/>
            <person name="Hug L.A."/>
            <person name="Sharon I."/>
            <person name="Castelle C.J."/>
            <person name="Probst A.J."/>
            <person name="Thomas B.C."/>
            <person name="Singh A."/>
            <person name="Wilkins M.J."/>
            <person name="Karaoz U."/>
            <person name="Brodie E.L."/>
            <person name="Williams K.H."/>
            <person name="Hubbard S.S."/>
            <person name="Banfield J.F."/>
        </authorList>
    </citation>
    <scope>NUCLEOTIDE SEQUENCE [LARGE SCALE GENOMIC DNA]</scope>
</reference>
<dbReference type="SUPFAM" id="SSF56281">
    <property type="entry name" value="Metallo-hydrolase/oxidoreductase"/>
    <property type="match status" value="1"/>
</dbReference>
<dbReference type="AlphaFoldDB" id="A0A1G2HLA6"/>
<evidence type="ECO:0000313" key="1">
    <source>
        <dbReference type="EMBL" id="OGZ63267.1"/>
    </source>
</evidence>
<dbReference type="PANTHER" id="PTHR39189">
    <property type="entry name" value="UPF0173 METAL-DEPENDENT HYDROLASE YTKL"/>
    <property type="match status" value="1"/>
</dbReference>
<dbReference type="InterPro" id="IPR036866">
    <property type="entry name" value="RibonucZ/Hydroxyglut_hydro"/>
</dbReference>
<proteinExistence type="predicted"/>
<protein>
    <recommendedName>
        <fullName evidence="3">MBL fold metallo-hydrolase</fullName>
    </recommendedName>
</protein>
<dbReference type="Pfam" id="PF13483">
    <property type="entry name" value="Lactamase_B_3"/>
    <property type="match status" value="1"/>
</dbReference>
<evidence type="ECO:0008006" key="3">
    <source>
        <dbReference type="Google" id="ProtNLM"/>
    </source>
</evidence>
<comment type="caution">
    <text evidence="1">The sequence shown here is derived from an EMBL/GenBank/DDBJ whole genome shotgun (WGS) entry which is preliminary data.</text>
</comment>
<dbReference type="EMBL" id="MHOL01000004">
    <property type="protein sequence ID" value="OGZ63267.1"/>
    <property type="molecule type" value="Genomic_DNA"/>
</dbReference>